<protein>
    <recommendedName>
        <fullName evidence="6">L-arabinose isomerase</fullName>
        <ecNumber evidence="6">5.3.1.4</ecNumber>
    </recommendedName>
</protein>
<keyword evidence="5 6" id="KW-0119">Carbohydrate metabolism</keyword>
<gene>
    <name evidence="6" type="primary">araA</name>
    <name evidence="10" type="ORF">F4553_007448</name>
</gene>
<comment type="pathway">
    <text evidence="6">Carbohydrate degradation; L-arabinose degradation via L-ribulose; D-xylulose 5-phosphate from L-arabinose (bacterial route): step 1/3.</text>
</comment>
<comment type="caution">
    <text evidence="10">The sequence shown here is derived from an EMBL/GenBank/DDBJ whole genome shotgun (WGS) entry which is preliminary data.</text>
</comment>
<dbReference type="GO" id="GO:0030145">
    <property type="term" value="F:manganese ion binding"/>
    <property type="evidence" value="ECO:0007669"/>
    <property type="project" value="UniProtKB-UniRule"/>
</dbReference>
<dbReference type="GO" id="GO:0008733">
    <property type="term" value="F:L-arabinose isomerase activity"/>
    <property type="evidence" value="ECO:0007669"/>
    <property type="project" value="UniProtKB-UniRule"/>
</dbReference>
<evidence type="ECO:0000256" key="1">
    <source>
        <dbReference type="ARBA" id="ARBA00022723"/>
    </source>
</evidence>
<dbReference type="InterPro" id="IPR004216">
    <property type="entry name" value="Fuc/Ara_isomerase_C"/>
</dbReference>
<proteinExistence type="inferred from homology"/>
<comment type="cofactor">
    <cofactor evidence="6">
        <name>Mn(2+)</name>
        <dbReference type="ChEBI" id="CHEBI:29035"/>
    </cofactor>
    <text evidence="6">Binds 1 Mn(2+) ion per subunit.</text>
</comment>
<dbReference type="Pfam" id="PF24856">
    <property type="entry name" value="AraA_central"/>
    <property type="match status" value="1"/>
</dbReference>
<dbReference type="AlphaFoldDB" id="A0A841C0W1"/>
<evidence type="ECO:0000259" key="9">
    <source>
        <dbReference type="Pfam" id="PF24856"/>
    </source>
</evidence>
<dbReference type="Pfam" id="PF11762">
    <property type="entry name" value="Arabinose_Iso_C"/>
    <property type="match status" value="1"/>
</dbReference>
<comment type="function">
    <text evidence="6">Catalyzes the conversion of L-arabinose to L-ribulose.</text>
</comment>
<dbReference type="HAMAP" id="MF_00519">
    <property type="entry name" value="Arabinose_Isome"/>
    <property type="match status" value="1"/>
</dbReference>
<dbReference type="PIRSF" id="PIRSF001478">
    <property type="entry name" value="L-ara_isomerase"/>
    <property type="match status" value="1"/>
</dbReference>
<dbReference type="SUPFAM" id="SSF53743">
    <property type="entry name" value="FucI/AraA N-terminal and middle domains"/>
    <property type="match status" value="1"/>
</dbReference>
<evidence type="ECO:0000313" key="11">
    <source>
        <dbReference type="Proteomes" id="UP000587527"/>
    </source>
</evidence>
<dbReference type="InterPro" id="IPR003762">
    <property type="entry name" value="Lara_isomerase"/>
</dbReference>
<comment type="similarity">
    <text evidence="6">Belongs to the arabinose isomerase family.</text>
</comment>
<evidence type="ECO:0000313" key="10">
    <source>
        <dbReference type="EMBL" id="MBB5874014.1"/>
    </source>
</evidence>
<dbReference type="Proteomes" id="UP000587527">
    <property type="component" value="Unassembled WGS sequence"/>
</dbReference>
<evidence type="ECO:0000256" key="2">
    <source>
        <dbReference type="ARBA" id="ARBA00022935"/>
    </source>
</evidence>
<dbReference type="UniPathway" id="UPA00145">
    <property type="reaction ID" value="UER00565"/>
</dbReference>
<dbReference type="InterPro" id="IPR009015">
    <property type="entry name" value="Fucose_isomerase_N/cen_sf"/>
</dbReference>
<organism evidence="10 11">
    <name type="scientific">Allocatelliglobosispora scoriae</name>
    <dbReference type="NCBI Taxonomy" id="643052"/>
    <lineage>
        <taxon>Bacteria</taxon>
        <taxon>Bacillati</taxon>
        <taxon>Actinomycetota</taxon>
        <taxon>Actinomycetes</taxon>
        <taxon>Micromonosporales</taxon>
        <taxon>Micromonosporaceae</taxon>
        <taxon>Allocatelliglobosispora</taxon>
    </lineage>
</organism>
<dbReference type="PANTHER" id="PTHR38464">
    <property type="entry name" value="L-ARABINOSE ISOMERASE"/>
    <property type="match status" value="1"/>
</dbReference>
<keyword evidence="3 6" id="KW-0464">Manganese</keyword>
<feature type="domain" description="L-arabinose isomerase N-terminal" evidence="7">
    <location>
        <begin position="9"/>
        <end position="174"/>
    </location>
</feature>
<feature type="binding site" evidence="6">
    <location>
        <position position="334"/>
    </location>
    <ligand>
        <name>Mn(2+)</name>
        <dbReference type="ChEBI" id="CHEBI:29035"/>
    </ligand>
</feature>
<dbReference type="PANTHER" id="PTHR38464:SF1">
    <property type="entry name" value="L-ARABINOSE ISOMERASE"/>
    <property type="match status" value="1"/>
</dbReference>
<dbReference type="RefSeq" id="WP_184845760.1">
    <property type="nucleotide sequence ID" value="NZ_JACHMN010000003.1"/>
</dbReference>
<dbReference type="SUPFAM" id="SSF50443">
    <property type="entry name" value="FucI/AraA C-terminal domain-like"/>
    <property type="match status" value="1"/>
</dbReference>
<dbReference type="Pfam" id="PF02610">
    <property type="entry name" value="AraA_N"/>
    <property type="match status" value="1"/>
</dbReference>
<feature type="binding site" evidence="6">
    <location>
        <position position="307"/>
    </location>
    <ligand>
        <name>Mn(2+)</name>
        <dbReference type="ChEBI" id="CHEBI:29035"/>
    </ligand>
</feature>
<keyword evidence="1 6" id="KW-0479">Metal-binding</keyword>
<sequence length="502" mass="54408">MISNADPAEIWLLTGSQGMYGQRTLDQVAEQSQRIAELLDASPAIPARVVWQPVLTSSSEILAICQRAGAAPRTIGVIAWMHTFSPAKMWIAGLDALRRPLLHLHTQANMELPWGEIDMDFMNLNQAAHGDREFGYIQTRLGVARTTVAGHVDDPRVTTRIGSWARAALGFHEMRSLRLARFGDNMRDVAVTEGDKVEAQLHFGVSVNTYGVNDLVEAVDAVSSSAVDELVEEYADSYSLAASLRAGADQHESLRYAARIEAGLRTFLAAGGFRAFTTNFEDLGGLRQLPGLAVQRLMADGYGFGGEGDWKTSVLVRTLKAMSAGRPGGTSFMEDYTYDLTPGEERILGAHMLEVCPSIAAGVPSCEIHPLGIGGREDPVRLVFDAAPGPAVVLGLADMGERFRLVANEIDVVPPSAPLPKLPVARAVWKPRPDLPTSASAWLTAGGPHHTVLSQAVGVDELHDLAEMTRTELLVIDAATSGRQFANEMRWNQAYYRLARGF</sequence>
<accession>A0A841C0W1</accession>
<dbReference type="InterPro" id="IPR024664">
    <property type="entry name" value="Ara_Isoase_C"/>
</dbReference>
<keyword evidence="2 6" id="KW-0054">Arabinose catabolism</keyword>
<evidence type="ECO:0000256" key="3">
    <source>
        <dbReference type="ARBA" id="ARBA00023211"/>
    </source>
</evidence>
<name>A0A841C0W1_9ACTN</name>
<evidence type="ECO:0000259" key="7">
    <source>
        <dbReference type="Pfam" id="PF02610"/>
    </source>
</evidence>
<reference evidence="10 11" key="1">
    <citation type="submission" date="2020-08" db="EMBL/GenBank/DDBJ databases">
        <title>Sequencing the genomes of 1000 actinobacteria strains.</title>
        <authorList>
            <person name="Klenk H.-P."/>
        </authorList>
    </citation>
    <scope>NUCLEOTIDE SEQUENCE [LARGE SCALE GENOMIC DNA]</scope>
    <source>
        <strain evidence="10 11">DSM 45362</strain>
    </source>
</reference>
<feature type="binding site" evidence="6">
    <location>
        <position position="450"/>
    </location>
    <ligand>
        <name>Mn(2+)</name>
        <dbReference type="ChEBI" id="CHEBI:29035"/>
    </ligand>
</feature>
<keyword evidence="11" id="KW-1185">Reference proteome</keyword>
<evidence type="ECO:0000256" key="6">
    <source>
        <dbReference type="HAMAP-Rule" id="MF_00519"/>
    </source>
</evidence>
<evidence type="ECO:0000256" key="4">
    <source>
        <dbReference type="ARBA" id="ARBA00023235"/>
    </source>
</evidence>
<dbReference type="InterPro" id="IPR038583">
    <property type="entry name" value="AraA_N_sf"/>
</dbReference>
<dbReference type="CDD" id="cd03557">
    <property type="entry name" value="L-arabinose_isomerase"/>
    <property type="match status" value="1"/>
</dbReference>
<evidence type="ECO:0000259" key="8">
    <source>
        <dbReference type="Pfam" id="PF11762"/>
    </source>
</evidence>
<feature type="domain" description="L-arabinose isomerase C-terminal" evidence="8">
    <location>
        <begin position="329"/>
        <end position="472"/>
    </location>
</feature>
<comment type="catalytic activity">
    <reaction evidence="6">
        <text>beta-L-arabinopyranose = L-ribulose</text>
        <dbReference type="Rhea" id="RHEA:14821"/>
        <dbReference type="ChEBI" id="CHEBI:16880"/>
        <dbReference type="ChEBI" id="CHEBI:40886"/>
        <dbReference type="EC" id="5.3.1.4"/>
    </reaction>
</comment>
<feature type="binding site" evidence="6">
    <location>
        <position position="351"/>
    </location>
    <ligand>
        <name>Mn(2+)</name>
        <dbReference type="ChEBI" id="CHEBI:29035"/>
    </ligand>
</feature>
<dbReference type="EMBL" id="JACHMN010000003">
    <property type="protein sequence ID" value="MBB5874014.1"/>
    <property type="molecule type" value="Genomic_DNA"/>
</dbReference>
<evidence type="ECO:0000256" key="5">
    <source>
        <dbReference type="ARBA" id="ARBA00023277"/>
    </source>
</evidence>
<dbReference type="GO" id="GO:0019569">
    <property type="term" value="P:L-arabinose catabolic process to D-xylulose 5-phosphate"/>
    <property type="evidence" value="ECO:0007669"/>
    <property type="project" value="UniProtKB-UniRule"/>
</dbReference>
<dbReference type="GO" id="GO:0005829">
    <property type="term" value="C:cytosol"/>
    <property type="evidence" value="ECO:0007669"/>
    <property type="project" value="TreeGrafter"/>
</dbReference>
<dbReference type="EC" id="5.3.1.4" evidence="6"/>
<dbReference type="InterPro" id="IPR055390">
    <property type="entry name" value="AraA_central"/>
</dbReference>
<feature type="domain" description="L-arabinose isomerase central" evidence="9">
    <location>
        <begin position="178"/>
        <end position="325"/>
    </location>
</feature>
<dbReference type="InterPro" id="IPR055389">
    <property type="entry name" value="AraA_N"/>
</dbReference>
<dbReference type="Gene3D" id="3.40.50.10940">
    <property type="match status" value="1"/>
</dbReference>
<dbReference type="NCBIfam" id="NF002795">
    <property type="entry name" value="PRK02929.1"/>
    <property type="match status" value="1"/>
</dbReference>
<keyword evidence="4 6" id="KW-0413">Isomerase</keyword>